<dbReference type="CDD" id="cd00009">
    <property type="entry name" value="AAA"/>
    <property type="match status" value="1"/>
</dbReference>
<evidence type="ECO:0000313" key="10">
    <source>
        <dbReference type="Proteomes" id="UP000012040"/>
    </source>
</evidence>
<sequence length="759" mass="84418">MLSKELDKRLGKAIDLAFKKNHEFVTLEHLLHSLVESPLVIEILEKLGVTPTEIKKELETHLQKNPTMTDEQKEAFGVKENWKPDLAVSLHRVFERAALQLQGAGKAEIHEGHVLISLLEEKKSFATYCLEKFNVTQFEVISIVSHELSSGPVKGLKDEDSQNTNEGSAKSSALDDFAVNLNEYVQSGKKDPLIGRDDLLQKMIQTLGRRTKNNPLLIGDSGVGKTAIAEGLAEKIVAGQVPDFLKDKIIYSVDLGSLLAGAKYRGDFEGRLKNILKETQERKNIILFIDEIHTIVGAGAISGGSMDASNLLKPALAKGTLSCIGATTFQEYRQHFEKDRALTRRFQRLDVSEPTAEDTLKIIQGLKKKYEEFHQVTYSDESLKACIELSQKYLMNSKLPDKAIDLMDEVGSHVKLNSQDRHIEARHVTEVVSRLAGIPTVEVSQDDLRSLKDLDKKLKSVVFGQDEAIDVLVRAIKFARSGLDAKDKPWGSFLFAGPTGVGKTEVCKQLARLLGIQFQRFDMSEYMEKHSISRLVGAPPGYVGYEQGGQLTEQIQKHPYSLILLDEIEKAHSDIYSILLQVMDGGRLTDGNGRTVDFKNTLIVLTTNAGAADVAKGSIGLSAPDRSGVSAEAIKKTFSPEFINRLDQIVYFNSLTPELIFKVVEKFLSDLRLTLAHKKVDLQFTDDVVQHLADKGFDPIYGARPVARKIDQLIKNQLVDELLFGKLKNGGKVLVDMKKDELSFEFKPLNVKQKESVKA</sequence>
<dbReference type="InterPro" id="IPR050130">
    <property type="entry name" value="ClpA_ClpB"/>
</dbReference>
<evidence type="ECO:0000256" key="4">
    <source>
        <dbReference type="ARBA" id="ARBA00023186"/>
    </source>
</evidence>
<evidence type="ECO:0000313" key="9">
    <source>
        <dbReference type="EMBL" id="AGH95856.1"/>
    </source>
</evidence>
<dbReference type="EMBL" id="CP003537">
    <property type="protein sequence ID" value="AGH95856.1"/>
    <property type="molecule type" value="Genomic_DNA"/>
</dbReference>
<feature type="domain" description="Clp R" evidence="8">
    <location>
        <begin position="1"/>
        <end position="151"/>
    </location>
</feature>
<dbReference type="Pfam" id="PF00004">
    <property type="entry name" value="AAA"/>
    <property type="match status" value="1"/>
</dbReference>
<evidence type="ECO:0000256" key="1">
    <source>
        <dbReference type="ARBA" id="ARBA00022737"/>
    </source>
</evidence>
<reference evidence="9 10" key="1">
    <citation type="journal article" date="2013" name="ISME J.">
        <title>By their genes ye shall know them: genomic signatures of predatory bacteria.</title>
        <authorList>
            <person name="Pasternak Z."/>
            <person name="Pietrokovski S."/>
            <person name="Rotem O."/>
            <person name="Gophna U."/>
            <person name="Lurie-Weinberger M.N."/>
            <person name="Jurkevitch E."/>
        </authorList>
    </citation>
    <scope>NUCLEOTIDE SEQUENCE [LARGE SCALE GENOMIC DNA]</scope>
    <source>
        <strain evidence="9 10">JSS</strain>
    </source>
</reference>
<gene>
    <name evidence="9" type="ORF">A11Q_1640</name>
</gene>
<proteinExistence type="inferred from homology"/>
<keyword evidence="10" id="KW-1185">Reference proteome</keyword>
<dbReference type="AlphaFoldDB" id="M4VCT9"/>
<dbReference type="InterPro" id="IPR013461">
    <property type="entry name" value="ClpA"/>
</dbReference>
<dbReference type="InterPro" id="IPR027417">
    <property type="entry name" value="P-loop_NTPase"/>
</dbReference>
<dbReference type="InterPro" id="IPR003593">
    <property type="entry name" value="AAA+_ATPase"/>
</dbReference>
<keyword evidence="9" id="KW-0645">Protease</keyword>
<dbReference type="Pfam" id="PF07724">
    <property type="entry name" value="AAA_2"/>
    <property type="match status" value="1"/>
</dbReference>
<dbReference type="KEGG" id="bex:A11Q_1640"/>
<dbReference type="Pfam" id="PF10431">
    <property type="entry name" value="ClpB_D2-small"/>
    <property type="match status" value="1"/>
</dbReference>
<dbReference type="PANTHER" id="PTHR11638:SF111">
    <property type="entry name" value="ATP-DEPENDENT CLP PROTEASE ATP-BINDING SUBUNIT CLPA"/>
    <property type="match status" value="1"/>
</dbReference>
<dbReference type="InterPro" id="IPR003959">
    <property type="entry name" value="ATPase_AAA_core"/>
</dbReference>
<dbReference type="InterPro" id="IPR028299">
    <property type="entry name" value="ClpA/B_CS2"/>
</dbReference>
<accession>M4VCT9</accession>
<dbReference type="OrthoDB" id="5287200at2"/>
<dbReference type="FunFam" id="3.40.50.300:FF:000025">
    <property type="entry name" value="ATP-dependent Clp protease subunit"/>
    <property type="match status" value="1"/>
</dbReference>
<evidence type="ECO:0000256" key="2">
    <source>
        <dbReference type="ARBA" id="ARBA00022741"/>
    </source>
</evidence>
<dbReference type="GO" id="GO:0005737">
    <property type="term" value="C:cytoplasm"/>
    <property type="evidence" value="ECO:0007669"/>
    <property type="project" value="TreeGrafter"/>
</dbReference>
<evidence type="ECO:0000256" key="5">
    <source>
        <dbReference type="PROSITE-ProRule" id="PRU01251"/>
    </source>
</evidence>
<dbReference type="SMART" id="SM00382">
    <property type="entry name" value="AAA"/>
    <property type="match status" value="2"/>
</dbReference>
<feature type="region of interest" description="Disordered" evidence="7">
    <location>
        <begin position="150"/>
        <end position="170"/>
    </location>
</feature>
<dbReference type="GO" id="GO:0016887">
    <property type="term" value="F:ATP hydrolysis activity"/>
    <property type="evidence" value="ECO:0007669"/>
    <property type="project" value="InterPro"/>
</dbReference>
<dbReference type="GO" id="GO:0005524">
    <property type="term" value="F:ATP binding"/>
    <property type="evidence" value="ECO:0007669"/>
    <property type="project" value="UniProtKB-KW"/>
</dbReference>
<evidence type="ECO:0000256" key="7">
    <source>
        <dbReference type="SAM" id="MobiDB-lite"/>
    </source>
</evidence>
<dbReference type="InterPro" id="IPR004176">
    <property type="entry name" value="Clp_R_N"/>
</dbReference>
<dbReference type="HOGENOM" id="CLU_005070_4_2_7"/>
<dbReference type="NCBIfam" id="TIGR02639">
    <property type="entry name" value="ClpA"/>
    <property type="match status" value="1"/>
</dbReference>
<keyword evidence="9" id="KW-0378">Hydrolase</keyword>
<dbReference type="PATRIC" id="fig|1184267.3.peg.1661"/>
<dbReference type="PROSITE" id="PS00870">
    <property type="entry name" value="CLPAB_1"/>
    <property type="match status" value="1"/>
</dbReference>
<dbReference type="GO" id="GO:0043335">
    <property type="term" value="P:protein unfolding"/>
    <property type="evidence" value="ECO:0007669"/>
    <property type="project" value="InterPro"/>
</dbReference>
<dbReference type="InterPro" id="IPR036628">
    <property type="entry name" value="Clp_N_dom_sf"/>
</dbReference>
<keyword evidence="4 6" id="KW-0143">Chaperone</keyword>
<dbReference type="SMART" id="SM01086">
    <property type="entry name" value="ClpB_D2-small"/>
    <property type="match status" value="1"/>
</dbReference>
<keyword evidence="1 5" id="KW-0677">Repeat</keyword>
<evidence type="ECO:0000256" key="6">
    <source>
        <dbReference type="RuleBase" id="RU004432"/>
    </source>
</evidence>
<evidence type="ECO:0000256" key="3">
    <source>
        <dbReference type="ARBA" id="ARBA00022840"/>
    </source>
</evidence>
<dbReference type="Gene3D" id="3.40.50.300">
    <property type="entry name" value="P-loop containing nucleotide triphosphate hydrolases"/>
    <property type="match status" value="2"/>
</dbReference>
<protein>
    <submittedName>
        <fullName evidence="9">ATP-dependent Clp protease subunit</fullName>
    </submittedName>
</protein>
<dbReference type="eggNOG" id="COG0542">
    <property type="taxonomic scope" value="Bacteria"/>
</dbReference>
<name>M4VCT9_9BACT</name>
<dbReference type="PRINTS" id="PR00300">
    <property type="entry name" value="CLPPROTEASEA"/>
</dbReference>
<dbReference type="InterPro" id="IPR041546">
    <property type="entry name" value="ClpA/ClpB_AAA_lid"/>
</dbReference>
<dbReference type="GO" id="GO:0034605">
    <property type="term" value="P:cellular response to heat"/>
    <property type="evidence" value="ECO:0007669"/>
    <property type="project" value="TreeGrafter"/>
</dbReference>
<dbReference type="PROSITE" id="PS00871">
    <property type="entry name" value="CLPAB_2"/>
    <property type="match status" value="1"/>
</dbReference>
<dbReference type="PROSITE" id="PS51903">
    <property type="entry name" value="CLP_R"/>
    <property type="match status" value="1"/>
</dbReference>
<dbReference type="PANTHER" id="PTHR11638">
    <property type="entry name" value="ATP-DEPENDENT CLP PROTEASE"/>
    <property type="match status" value="1"/>
</dbReference>
<comment type="similarity">
    <text evidence="6">Belongs to the ClpA/ClpB family.</text>
</comment>
<dbReference type="STRING" id="1184267.A11Q_1640"/>
<dbReference type="SUPFAM" id="SSF81923">
    <property type="entry name" value="Double Clp-N motif"/>
    <property type="match status" value="1"/>
</dbReference>
<dbReference type="InterPro" id="IPR018368">
    <property type="entry name" value="ClpA/B_CS1"/>
</dbReference>
<dbReference type="Gene3D" id="1.10.8.60">
    <property type="match status" value="2"/>
</dbReference>
<dbReference type="Pfam" id="PF17871">
    <property type="entry name" value="AAA_lid_9"/>
    <property type="match status" value="1"/>
</dbReference>
<keyword evidence="2 6" id="KW-0547">Nucleotide-binding</keyword>
<dbReference type="SUPFAM" id="SSF52540">
    <property type="entry name" value="P-loop containing nucleoside triphosphate hydrolases"/>
    <property type="match status" value="2"/>
</dbReference>
<organism evidence="9 10">
    <name type="scientific">Pseudobdellovibrio exovorus JSS</name>
    <dbReference type="NCBI Taxonomy" id="1184267"/>
    <lineage>
        <taxon>Bacteria</taxon>
        <taxon>Pseudomonadati</taxon>
        <taxon>Bdellovibrionota</taxon>
        <taxon>Bdellovibrionia</taxon>
        <taxon>Bdellovibrionales</taxon>
        <taxon>Pseudobdellovibrionaceae</taxon>
        <taxon>Pseudobdellovibrio</taxon>
    </lineage>
</organism>
<dbReference type="RefSeq" id="WP_015470346.1">
    <property type="nucleotide sequence ID" value="NC_020813.1"/>
</dbReference>
<dbReference type="Gene3D" id="1.10.1780.10">
    <property type="entry name" value="Clp, N-terminal domain"/>
    <property type="match status" value="1"/>
</dbReference>
<dbReference type="Pfam" id="PF02861">
    <property type="entry name" value="Clp_N"/>
    <property type="match status" value="1"/>
</dbReference>
<dbReference type="GO" id="GO:0008233">
    <property type="term" value="F:peptidase activity"/>
    <property type="evidence" value="ECO:0007669"/>
    <property type="project" value="UniProtKB-KW"/>
</dbReference>
<dbReference type="CDD" id="cd19499">
    <property type="entry name" value="RecA-like_ClpB_Hsp104-like"/>
    <property type="match status" value="1"/>
</dbReference>
<evidence type="ECO:0000259" key="8">
    <source>
        <dbReference type="PROSITE" id="PS51903"/>
    </source>
</evidence>
<dbReference type="GO" id="GO:0006508">
    <property type="term" value="P:proteolysis"/>
    <property type="evidence" value="ECO:0007669"/>
    <property type="project" value="UniProtKB-KW"/>
</dbReference>
<dbReference type="InterPro" id="IPR001270">
    <property type="entry name" value="ClpA/B"/>
</dbReference>
<dbReference type="InterPro" id="IPR019489">
    <property type="entry name" value="Clp_ATPase_C"/>
</dbReference>
<dbReference type="Proteomes" id="UP000012040">
    <property type="component" value="Chromosome"/>
</dbReference>
<keyword evidence="3 6" id="KW-0067">ATP-binding</keyword>